<name>A0A8S3WY04_PARAO</name>
<gene>
    <name evidence="2" type="ORF">PAPOLLO_LOCUS11256</name>
</gene>
<proteinExistence type="predicted"/>
<comment type="caution">
    <text evidence="2">The sequence shown here is derived from an EMBL/GenBank/DDBJ whole genome shotgun (WGS) entry which is preliminary data.</text>
</comment>
<dbReference type="OrthoDB" id="7492448at2759"/>
<feature type="compositionally biased region" description="Polar residues" evidence="1">
    <location>
        <begin position="428"/>
        <end position="454"/>
    </location>
</feature>
<keyword evidence="3" id="KW-1185">Reference proteome</keyword>
<protein>
    <submittedName>
        <fullName evidence="2">(apollo) hypothetical protein</fullName>
    </submittedName>
</protein>
<feature type="compositionally biased region" description="Polar residues" evidence="1">
    <location>
        <begin position="254"/>
        <end position="270"/>
    </location>
</feature>
<dbReference type="EMBL" id="CAJQZP010000810">
    <property type="protein sequence ID" value="CAG4986462.1"/>
    <property type="molecule type" value="Genomic_DNA"/>
</dbReference>
<feature type="compositionally biased region" description="Basic and acidic residues" evidence="1">
    <location>
        <begin position="285"/>
        <end position="295"/>
    </location>
</feature>
<sequence length="502" mass="51453">MRRIIRSPGYCGECEAKAGPPLPPLPPPPPGIPPFPVFHTKQWSGLTRSHDGLNQGLFSGAAAGIGGGVQSGSQAFSLASTAVGADTGAESVTQEQSSYNKDGKISDSFGQSSGGAGVFNGQNGGFGGLEKFSGGKGSFKESHFSYQSEGGKQVAFQKGLGFQAQKFNSGSSYGAHGKGFEISGNEQQKQQLQLESQHGQAEGSGSGQGGLGFVHGTGSEWGGNFENSDSKYGSQNAHHGHFASGSGYRAEMSGNEQQLQMGSQVAASGSGQEGTGYEHGSSAESAEHFESDGSKHGSQNAHHGDFTSGSDYIAYGKGSEISKNEQQLQMGSQYAGFGSGQKGTGYGHGSGFESADQFESGGSKHESQNAHHSDFTSGLGYSTHGNSGFSGNEQQQYQKQQQQLQIGSQNSYVSGSESGHEGFLSGAGSLNSHNGASASSGYGSKQQEKLQTGLSGALKLASEGLQQTQQQQGGCSTCDKSSYALSNAKSHSGSAIALSVAG</sequence>
<organism evidence="2 3">
    <name type="scientific">Parnassius apollo</name>
    <name type="common">Apollo butterfly</name>
    <name type="synonym">Papilio apollo</name>
    <dbReference type="NCBI Taxonomy" id="110799"/>
    <lineage>
        <taxon>Eukaryota</taxon>
        <taxon>Metazoa</taxon>
        <taxon>Ecdysozoa</taxon>
        <taxon>Arthropoda</taxon>
        <taxon>Hexapoda</taxon>
        <taxon>Insecta</taxon>
        <taxon>Pterygota</taxon>
        <taxon>Neoptera</taxon>
        <taxon>Endopterygota</taxon>
        <taxon>Lepidoptera</taxon>
        <taxon>Glossata</taxon>
        <taxon>Ditrysia</taxon>
        <taxon>Papilionoidea</taxon>
        <taxon>Papilionidae</taxon>
        <taxon>Parnassiinae</taxon>
        <taxon>Parnassini</taxon>
        <taxon>Parnassius</taxon>
        <taxon>Parnassius</taxon>
    </lineage>
</organism>
<feature type="region of interest" description="Disordered" evidence="1">
    <location>
        <begin position="186"/>
        <end position="455"/>
    </location>
</feature>
<dbReference type="Proteomes" id="UP000691718">
    <property type="component" value="Unassembled WGS sequence"/>
</dbReference>
<feature type="compositionally biased region" description="Low complexity" evidence="1">
    <location>
        <begin position="394"/>
        <end position="409"/>
    </location>
</feature>
<feature type="compositionally biased region" description="Polar residues" evidence="1">
    <location>
        <begin position="375"/>
        <end position="393"/>
    </location>
</feature>
<evidence type="ECO:0000256" key="1">
    <source>
        <dbReference type="SAM" id="MobiDB-lite"/>
    </source>
</evidence>
<reference evidence="2" key="1">
    <citation type="submission" date="2021-04" db="EMBL/GenBank/DDBJ databases">
        <authorList>
            <person name="Tunstrom K."/>
        </authorList>
    </citation>
    <scope>NUCLEOTIDE SEQUENCE</scope>
</reference>
<feature type="compositionally biased region" description="Gly residues" evidence="1">
    <location>
        <begin position="337"/>
        <end position="350"/>
    </location>
</feature>
<feature type="compositionally biased region" description="Gly residues" evidence="1">
    <location>
        <begin position="202"/>
        <end position="221"/>
    </location>
</feature>
<feature type="compositionally biased region" description="Basic and acidic residues" evidence="1">
    <location>
        <begin position="362"/>
        <end position="374"/>
    </location>
</feature>
<feature type="compositionally biased region" description="Polar residues" evidence="1">
    <location>
        <begin position="225"/>
        <end position="237"/>
    </location>
</feature>
<evidence type="ECO:0000313" key="3">
    <source>
        <dbReference type="Proteomes" id="UP000691718"/>
    </source>
</evidence>
<dbReference type="AlphaFoldDB" id="A0A8S3WY04"/>
<feature type="compositionally biased region" description="Low complexity" evidence="1">
    <location>
        <begin position="186"/>
        <end position="201"/>
    </location>
</feature>
<accession>A0A8S3WY04</accession>
<evidence type="ECO:0000313" key="2">
    <source>
        <dbReference type="EMBL" id="CAG4986462.1"/>
    </source>
</evidence>